<dbReference type="Proteomes" id="UP000288395">
    <property type="component" value="Unassembled WGS sequence"/>
</dbReference>
<evidence type="ECO:0000313" key="3">
    <source>
        <dbReference type="Proteomes" id="UP000288395"/>
    </source>
</evidence>
<dbReference type="InterPro" id="IPR018642">
    <property type="entry name" value="DUF2066"/>
</dbReference>
<dbReference type="Pfam" id="PF09839">
    <property type="entry name" value="DUF2066"/>
    <property type="match status" value="1"/>
</dbReference>
<proteinExistence type="predicted"/>
<comment type="caution">
    <text evidence="2">The sequence shown here is derived from an EMBL/GenBank/DDBJ whole genome shotgun (WGS) entry which is preliminary data.</text>
</comment>
<keyword evidence="3" id="KW-1185">Reference proteome</keyword>
<feature type="chain" id="PRO_5019016811" description="DUF2066 domain-containing protein" evidence="1">
    <location>
        <begin position="44"/>
        <end position="408"/>
    </location>
</feature>
<keyword evidence="1" id="KW-0732">Signal</keyword>
<evidence type="ECO:0000256" key="1">
    <source>
        <dbReference type="SAM" id="SignalP"/>
    </source>
</evidence>
<organism evidence="2 3">
    <name type="scientific">Aliidiomarina iranensis</name>
    <dbReference type="NCBI Taxonomy" id="1434071"/>
    <lineage>
        <taxon>Bacteria</taxon>
        <taxon>Pseudomonadati</taxon>
        <taxon>Pseudomonadota</taxon>
        <taxon>Gammaproteobacteria</taxon>
        <taxon>Alteromonadales</taxon>
        <taxon>Idiomarinaceae</taxon>
        <taxon>Aliidiomarina</taxon>
    </lineage>
</organism>
<evidence type="ECO:0000313" key="2">
    <source>
        <dbReference type="EMBL" id="RUO22211.1"/>
    </source>
</evidence>
<protein>
    <recommendedName>
        <fullName evidence="4">DUF2066 domain-containing protein</fullName>
    </recommendedName>
</protein>
<evidence type="ECO:0008006" key="4">
    <source>
        <dbReference type="Google" id="ProtNLM"/>
    </source>
</evidence>
<name>A0A432VZN6_9GAMM</name>
<sequence>MFIIDAQLLSKANFVRCLIQNLMRHIALAAMASALLFSSAAFAQGNSLGDLLQADAPVNGQTRAERQRELPNLFQQVLVRVSGTTQVLENEIIRNEISSFNDYLLQYGYQSAENVISLQASFDERRVRDLLQRAGFPIWTGDRPQLLLWVAENNPDLGVRLVRRSEQRPFLEGLYSEAQRRGIRMLMPLMDLEDQMAVGARDVWGRFQREVLQASQRYPVAGVVSARMYSAEMPGLESFDDLSVDAFTDAPDAVSLTPIEPNLVMETTIVIGDMQFIEYVTAADEETLARNFVNQVTDRVAALFISQSDDGSELITLRFSGFSDIGQLLAAEQMLQQQGQVYRVHLAQYQQGIAEFHVQVNGGAAWLAQALAFERRVQRIAAPEQDLPVVDDFDTAERKPTLEYRWLR</sequence>
<feature type="signal peptide" evidence="1">
    <location>
        <begin position="1"/>
        <end position="43"/>
    </location>
</feature>
<gene>
    <name evidence="2" type="ORF">CWE08_03210</name>
</gene>
<accession>A0A432VZN6</accession>
<dbReference type="AlphaFoldDB" id="A0A432VZN6"/>
<reference evidence="3" key="1">
    <citation type="journal article" date="2018" name="Front. Microbiol.">
        <title>Genome-Based Analysis Reveals the Taxonomy and Diversity of the Family Idiomarinaceae.</title>
        <authorList>
            <person name="Liu Y."/>
            <person name="Lai Q."/>
            <person name="Shao Z."/>
        </authorList>
    </citation>
    <scope>NUCLEOTIDE SEQUENCE [LARGE SCALE GENOMIC DNA]</scope>
    <source>
        <strain evidence="3">GBPy7</strain>
    </source>
</reference>
<dbReference type="EMBL" id="PIPJ01000002">
    <property type="protein sequence ID" value="RUO22211.1"/>
    <property type="molecule type" value="Genomic_DNA"/>
</dbReference>